<keyword evidence="2" id="KW-0444">Lipid biosynthesis</keyword>
<dbReference type="Pfam" id="PF00781">
    <property type="entry name" value="DAGK_cat"/>
    <property type="match status" value="1"/>
</dbReference>
<comment type="caution">
    <text evidence="13">The sequence shown here is derived from an EMBL/GenBank/DDBJ whole genome shotgun (WGS) entry which is preliminary data.</text>
</comment>
<keyword evidence="8" id="KW-0460">Magnesium</keyword>
<reference evidence="13 14" key="1">
    <citation type="submission" date="2021-12" db="EMBL/GenBank/DDBJ databases">
        <title>Genome sequencing of bacteria with rrn-lacking chromosome and rrn-plasmid.</title>
        <authorList>
            <person name="Anda M."/>
            <person name="Iwasaki W."/>
        </authorList>
    </citation>
    <scope>NUCLEOTIDE SEQUENCE [LARGE SCALE GENOMIC DNA]</scope>
    <source>
        <strain evidence="13 14">NBRC 15940</strain>
    </source>
</reference>
<proteinExistence type="predicted"/>
<dbReference type="NCBIfam" id="TIGR00147">
    <property type="entry name" value="YegS/Rv2252/BmrU family lipid kinase"/>
    <property type="match status" value="1"/>
</dbReference>
<dbReference type="SUPFAM" id="SSF111331">
    <property type="entry name" value="NAD kinase/diacylglycerol kinase-like"/>
    <property type="match status" value="1"/>
</dbReference>
<dbReference type="Gene3D" id="2.60.200.40">
    <property type="match status" value="1"/>
</dbReference>
<dbReference type="SMART" id="SM00046">
    <property type="entry name" value="DAGKc"/>
    <property type="match status" value="1"/>
</dbReference>
<evidence type="ECO:0000256" key="2">
    <source>
        <dbReference type="ARBA" id="ARBA00022516"/>
    </source>
</evidence>
<dbReference type="PROSITE" id="PS50146">
    <property type="entry name" value="DAGK"/>
    <property type="match status" value="1"/>
</dbReference>
<dbReference type="PANTHER" id="PTHR12358:SF106">
    <property type="entry name" value="LIPID KINASE YEGS"/>
    <property type="match status" value="1"/>
</dbReference>
<dbReference type="Proteomes" id="UP001310022">
    <property type="component" value="Unassembled WGS sequence"/>
</dbReference>
<evidence type="ECO:0000256" key="4">
    <source>
        <dbReference type="ARBA" id="ARBA00022723"/>
    </source>
</evidence>
<dbReference type="GO" id="GO:0005886">
    <property type="term" value="C:plasma membrane"/>
    <property type="evidence" value="ECO:0007669"/>
    <property type="project" value="TreeGrafter"/>
</dbReference>
<dbReference type="EMBL" id="BQKE01000001">
    <property type="protein sequence ID" value="GJM59799.1"/>
    <property type="molecule type" value="Genomic_DNA"/>
</dbReference>
<evidence type="ECO:0000256" key="6">
    <source>
        <dbReference type="ARBA" id="ARBA00022777"/>
    </source>
</evidence>
<dbReference type="PANTHER" id="PTHR12358">
    <property type="entry name" value="SPHINGOSINE KINASE"/>
    <property type="match status" value="1"/>
</dbReference>
<dbReference type="AlphaFoldDB" id="A0AAN5AID7"/>
<protein>
    <recommendedName>
        <fullName evidence="12">DAGKc domain-containing protein</fullName>
    </recommendedName>
</protein>
<evidence type="ECO:0000256" key="10">
    <source>
        <dbReference type="ARBA" id="ARBA00023209"/>
    </source>
</evidence>
<evidence type="ECO:0000313" key="13">
    <source>
        <dbReference type="EMBL" id="GJM59799.1"/>
    </source>
</evidence>
<dbReference type="InterPro" id="IPR005218">
    <property type="entry name" value="Diacylglycerol/lipid_kinase"/>
</dbReference>
<sequence length="292" mass="32529">MPEIQPQYLIIYNPIAGAGKIQGLKKMVKKSWSGKIGYKWKKTKYAGHAAEIARKAIGRYDAVIAIGGDGTVNEIAGALAGSPTAMGVLPKGSGNGLARHLGIPMELKRAIKWMRKAKTQPMDTLEMNGKFFINVAGIGFDAHVAHRFAKAGSRGLHTYVKESILAYFTYPKKNYRLQWNGQDLSTKAFLISIANSSQFGNNAYIAPHASVSDGKVDVSIIRACPIWYAPWMGYRLFTKSLHRSRFYQSFQTKEVLISCEREEEVHLDGEAVQMELPLTVKLHRGNLLMLRR</sequence>
<accession>A0AAN5AID7</accession>
<dbReference type="Gene3D" id="3.40.50.10330">
    <property type="entry name" value="Probable inorganic polyphosphate/atp-NAD kinase, domain 1"/>
    <property type="match status" value="1"/>
</dbReference>
<evidence type="ECO:0000256" key="7">
    <source>
        <dbReference type="ARBA" id="ARBA00022840"/>
    </source>
</evidence>
<dbReference type="InterPro" id="IPR016064">
    <property type="entry name" value="NAD/diacylglycerol_kinase_sf"/>
</dbReference>
<keyword evidence="9" id="KW-0443">Lipid metabolism</keyword>
<dbReference type="GO" id="GO:0005524">
    <property type="term" value="F:ATP binding"/>
    <property type="evidence" value="ECO:0007669"/>
    <property type="project" value="UniProtKB-KW"/>
</dbReference>
<keyword evidence="10" id="KW-0594">Phospholipid biosynthesis</keyword>
<evidence type="ECO:0000256" key="9">
    <source>
        <dbReference type="ARBA" id="ARBA00023098"/>
    </source>
</evidence>
<dbReference type="InterPro" id="IPR045540">
    <property type="entry name" value="YegS/DAGK_C"/>
</dbReference>
<keyword evidence="4" id="KW-0479">Metal-binding</keyword>
<name>A0AAN5AID7_9BACT</name>
<evidence type="ECO:0000256" key="1">
    <source>
        <dbReference type="ARBA" id="ARBA00001946"/>
    </source>
</evidence>
<evidence type="ECO:0000256" key="8">
    <source>
        <dbReference type="ARBA" id="ARBA00022842"/>
    </source>
</evidence>
<gene>
    <name evidence="13" type="ORF">PEDI_03510</name>
</gene>
<keyword evidence="3" id="KW-0808">Transferase</keyword>
<feature type="domain" description="DAGKc" evidence="12">
    <location>
        <begin position="3"/>
        <end position="131"/>
    </location>
</feature>
<keyword evidence="6" id="KW-0418">Kinase</keyword>
<keyword evidence="7" id="KW-0067">ATP-binding</keyword>
<dbReference type="GO" id="GO:0016301">
    <property type="term" value="F:kinase activity"/>
    <property type="evidence" value="ECO:0007669"/>
    <property type="project" value="UniProtKB-KW"/>
</dbReference>
<comment type="cofactor">
    <cofactor evidence="1">
        <name>Mg(2+)</name>
        <dbReference type="ChEBI" id="CHEBI:18420"/>
    </cofactor>
</comment>
<evidence type="ECO:0000259" key="12">
    <source>
        <dbReference type="PROSITE" id="PS50146"/>
    </source>
</evidence>
<dbReference type="GO" id="GO:0008654">
    <property type="term" value="P:phospholipid biosynthetic process"/>
    <property type="evidence" value="ECO:0007669"/>
    <property type="project" value="UniProtKB-KW"/>
</dbReference>
<keyword evidence="5" id="KW-0547">Nucleotide-binding</keyword>
<dbReference type="GO" id="GO:0046872">
    <property type="term" value="F:metal ion binding"/>
    <property type="evidence" value="ECO:0007669"/>
    <property type="project" value="UniProtKB-KW"/>
</dbReference>
<evidence type="ECO:0000256" key="11">
    <source>
        <dbReference type="ARBA" id="ARBA00023264"/>
    </source>
</evidence>
<evidence type="ECO:0000313" key="14">
    <source>
        <dbReference type="Proteomes" id="UP001310022"/>
    </source>
</evidence>
<dbReference type="InterPro" id="IPR001206">
    <property type="entry name" value="Diacylglycerol_kinase_cat_dom"/>
</dbReference>
<organism evidence="13 14">
    <name type="scientific">Persicobacter diffluens</name>
    <dbReference type="NCBI Taxonomy" id="981"/>
    <lineage>
        <taxon>Bacteria</taxon>
        <taxon>Pseudomonadati</taxon>
        <taxon>Bacteroidota</taxon>
        <taxon>Cytophagia</taxon>
        <taxon>Cytophagales</taxon>
        <taxon>Persicobacteraceae</taxon>
        <taxon>Persicobacter</taxon>
    </lineage>
</organism>
<dbReference type="RefSeq" id="WP_338235748.1">
    <property type="nucleotide sequence ID" value="NZ_BQKE01000001.1"/>
</dbReference>
<dbReference type="InterPro" id="IPR050187">
    <property type="entry name" value="Lipid_Phosphate_FormReg"/>
</dbReference>
<evidence type="ECO:0000256" key="5">
    <source>
        <dbReference type="ARBA" id="ARBA00022741"/>
    </source>
</evidence>
<evidence type="ECO:0000256" key="3">
    <source>
        <dbReference type="ARBA" id="ARBA00022679"/>
    </source>
</evidence>
<dbReference type="Pfam" id="PF19279">
    <property type="entry name" value="YegS_C"/>
    <property type="match status" value="1"/>
</dbReference>
<keyword evidence="11" id="KW-1208">Phospholipid metabolism</keyword>
<dbReference type="InterPro" id="IPR017438">
    <property type="entry name" value="ATP-NAD_kinase_N"/>
</dbReference>
<keyword evidence="14" id="KW-1185">Reference proteome</keyword>